<accession>A0ABX0VTX4</accession>
<dbReference type="Gene3D" id="3.60.110.10">
    <property type="entry name" value="Carbon-nitrogen hydrolase"/>
    <property type="match status" value="1"/>
</dbReference>
<evidence type="ECO:0000259" key="3">
    <source>
        <dbReference type="PROSITE" id="PS50263"/>
    </source>
</evidence>
<organism evidence="4 5">
    <name type="scientific">Marivivens donghaensis</name>
    <dbReference type="NCBI Taxonomy" id="1699413"/>
    <lineage>
        <taxon>Bacteria</taxon>
        <taxon>Pseudomonadati</taxon>
        <taxon>Pseudomonadota</taxon>
        <taxon>Alphaproteobacteria</taxon>
        <taxon>Rhodobacterales</taxon>
        <taxon>Paracoccaceae</taxon>
        <taxon>Marivivens group</taxon>
        <taxon>Marivivens</taxon>
    </lineage>
</organism>
<comment type="caution">
    <text evidence="4">The sequence shown here is derived from an EMBL/GenBank/DDBJ whole genome shotgun (WGS) entry which is preliminary data.</text>
</comment>
<dbReference type="RefSeq" id="WP_167636366.1">
    <property type="nucleotide sequence ID" value="NZ_JAATOP010000002.1"/>
</dbReference>
<dbReference type="InterPro" id="IPR036526">
    <property type="entry name" value="C-N_Hydrolase_sf"/>
</dbReference>
<dbReference type="CDD" id="cd07572">
    <property type="entry name" value="nit"/>
    <property type="match status" value="1"/>
</dbReference>
<dbReference type="Pfam" id="PF00795">
    <property type="entry name" value="CN_hydrolase"/>
    <property type="match status" value="1"/>
</dbReference>
<dbReference type="PROSITE" id="PS50263">
    <property type="entry name" value="CN_HYDROLASE"/>
    <property type="match status" value="1"/>
</dbReference>
<reference evidence="4 5" key="1">
    <citation type="submission" date="2020-03" db="EMBL/GenBank/DDBJ databases">
        <title>Bacterial isolates of synthetic phycosphere.</title>
        <authorList>
            <person name="Fu H."/>
            <person name="Moran M.A."/>
        </authorList>
    </citation>
    <scope>NUCLEOTIDE SEQUENCE [LARGE SCALE GENOMIC DNA]</scope>
    <source>
        <strain evidence="4 5">HF1</strain>
    </source>
</reference>
<gene>
    <name evidence="4" type="ORF">HCZ30_03380</name>
</gene>
<name>A0ABX0VTX4_9RHOB</name>
<dbReference type="PANTHER" id="PTHR23088:SF27">
    <property type="entry name" value="DEAMINATED GLUTATHIONE AMIDASE"/>
    <property type="match status" value="1"/>
</dbReference>
<dbReference type="InterPro" id="IPR003010">
    <property type="entry name" value="C-N_Hydrolase"/>
</dbReference>
<sequence>MKAALLQLTSSDDPLANLKTVSGMMEQAVAAGAGFILTPEVTNMVSMSRSHQREHLQAEETDPVLAGLREKAAALGVWLAIGSLALKVEGEERFANRSFMIGPGGEIRARYDKIHMFDVEVSETEVYRESDGFRPGDHAGVCESPFGTVGLSVCYDLRFPYLYRDLAKAGATIILIPAAFTPATGRAHWEPLLRARAIENGAYVLAAAQTGKHFAKVGKLRETYGHSMAISPWGEVLADGGTDEGIVFIELDSGEVSKARNRIPSLTHDRSYRAPNE</sequence>
<protein>
    <submittedName>
        <fullName evidence="4">Carbon-nitrogen hydrolase family protein</fullName>
    </submittedName>
</protein>
<proteinExistence type="inferred from homology"/>
<evidence type="ECO:0000256" key="2">
    <source>
        <dbReference type="ARBA" id="ARBA00022801"/>
    </source>
</evidence>
<dbReference type="PROSITE" id="PS01227">
    <property type="entry name" value="UPF0012"/>
    <property type="match status" value="1"/>
</dbReference>
<dbReference type="SUPFAM" id="SSF56317">
    <property type="entry name" value="Carbon-nitrogen hydrolase"/>
    <property type="match status" value="1"/>
</dbReference>
<evidence type="ECO:0000313" key="5">
    <source>
        <dbReference type="Proteomes" id="UP000709466"/>
    </source>
</evidence>
<keyword evidence="2 4" id="KW-0378">Hydrolase</keyword>
<comment type="similarity">
    <text evidence="1">Belongs to the carbon-nitrogen hydrolase superfamily. NIT1/NIT2 family.</text>
</comment>
<evidence type="ECO:0000313" key="4">
    <source>
        <dbReference type="EMBL" id="NIY71474.1"/>
    </source>
</evidence>
<dbReference type="PANTHER" id="PTHR23088">
    <property type="entry name" value="NITRILASE-RELATED"/>
    <property type="match status" value="1"/>
</dbReference>
<dbReference type="EMBL" id="JAATOP010000002">
    <property type="protein sequence ID" value="NIY71474.1"/>
    <property type="molecule type" value="Genomic_DNA"/>
</dbReference>
<dbReference type="Proteomes" id="UP000709466">
    <property type="component" value="Unassembled WGS sequence"/>
</dbReference>
<feature type="domain" description="CN hydrolase" evidence="3">
    <location>
        <begin position="1"/>
        <end position="253"/>
    </location>
</feature>
<dbReference type="InterPro" id="IPR045254">
    <property type="entry name" value="Nit1/2_C-N_Hydrolase"/>
</dbReference>
<dbReference type="InterPro" id="IPR001110">
    <property type="entry name" value="UPF0012_CS"/>
</dbReference>
<keyword evidence="5" id="KW-1185">Reference proteome</keyword>
<dbReference type="GO" id="GO:0016787">
    <property type="term" value="F:hydrolase activity"/>
    <property type="evidence" value="ECO:0007669"/>
    <property type="project" value="UniProtKB-KW"/>
</dbReference>
<evidence type="ECO:0000256" key="1">
    <source>
        <dbReference type="ARBA" id="ARBA00010613"/>
    </source>
</evidence>